<evidence type="ECO:0000256" key="3">
    <source>
        <dbReference type="ARBA" id="ARBA00022448"/>
    </source>
</evidence>
<dbReference type="PANTHER" id="PTHR46494">
    <property type="entry name" value="CORA FAMILY METAL ION TRANSPORTER (EUROFUNG)"/>
    <property type="match status" value="1"/>
</dbReference>
<dbReference type="GO" id="GO:0015087">
    <property type="term" value="F:cobalt ion transmembrane transporter activity"/>
    <property type="evidence" value="ECO:0007669"/>
    <property type="project" value="TreeGrafter"/>
</dbReference>
<organism evidence="13 14">
    <name type="scientific">Candidatus Allocopromorpha excrementipullorum</name>
    <dbReference type="NCBI Taxonomy" id="2840743"/>
    <lineage>
        <taxon>Bacteria</taxon>
        <taxon>Bacillati</taxon>
        <taxon>Bacillota</taxon>
        <taxon>Clostridia</taxon>
        <taxon>Eubacteriales</taxon>
        <taxon>Eubacteriaceae</taxon>
        <taxon>Eubacteriaceae incertae sedis</taxon>
        <taxon>Candidatus Allocopromorpha</taxon>
    </lineage>
</organism>
<evidence type="ECO:0000256" key="7">
    <source>
        <dbReference type="ARBA" id="ARBA00022989"/>
    </source>
</evidence>
<dbReference type="InterPro" id="IPR002523">
    <property type="entry name" value="MgTranspt_CorA/ZnTranspt_ZntB"/>
</dbReference>
<dbReference type="SUPFAM" id="SSF144083">
    <property type="entry name" value="Magnesium transport protein CorA, transmembrane region"/>
    <property type="match status" value="1"/>
</dbReference>
<protein>
    <submittedName>
        <fullName evidence="13">Magnesium and cobalt transporter CorA</fullName>
    </submittedName>
</protein>
<comment type="subcellular location">
    <subcellularLocation>
        <location evidence="1">Cell membrane</location>
        <topology evidence="1">Multi-pass membrane protein</topology>
    </subcellularLocation>
</comment>
<gene>
    <name evidence="13" type="ORF">IAD25_07910</name>
</gene>
<feature type="transmembrane region" description="Helical" evidence="12">
    <location>
        <begin position="261"/>
        <end position="281"/>
    </location>
</feature>
<name>A0A9D1SVV0_9FIRM</name>
<evidence type="ECO:0000256" key="12">
    <source>
        <dbReference type="SAM" id="Phobius"/>
    </source>
</evidence>
<keyword evidence="3" id="KW-0813">Transport</keyword>
<evidence type="ECO:0000256" key="11">
    <source>
        <dbReference type="ARBA" id="ARBA00045497"/>
    </source>
</evidence>
<dbReference type="AlphaFoldDB" id="A0A9D1SVV0"/>
<evidence type="ECO:0000256" key="8">
    <source>
        <dbReference type="ARBA" id="ARBA00023065"/>
    </source>
</evidence>
<keyword evidence="4" id="KW-1003">Cell membrane</keyword>
<dbReference type="GO" id="GO:0005886">
    <property type="term" value="C:plasma membrane"/>
    <property type="evidence" value="ECO:0007669"/>
    <property type="project" value="UniProtKB-SubCell"/>
</dbReference>
<comment type="function">
    <text evidence="11">Mediates influx of magnesium ions. Alternates between open and closed states. Activated by low cytoplasmic Mg(2+) levels. Inactive when cytoplasmic Mg(2+) levels are high.</text>
</comment>
<evidence type="ECO:0000313" key="14">
    <source>
        <dbReference type="Proteomes" id="UP000824130"/>
    </source>
</evidence>
<dbReference type="InterPro" id="IPR045863">
    <property type="entry name" value="CorA_TM1_TM2"/>
</dbReference>
<reference evidence="13" key="1">
    <citation type="submission" date="2020-10" db="EMBL/GenBank/DDBJ databases">
        <authorList>
            <person name="Gilroy R."/>
        </authorList>
    </citation>
    <scope>NUCLEOTIDE SEQUENCE</scope>
    <source>
        <strain evidence="13">ChiSjej4B22-8349</strain>
    </source>
</reference>
<evidence type="ECO:0000313" key="13">
    <source>
        <dbReference type="EMBL" id="HIU96611.1"/>
    </source>
</evidence>
<keyword evidence="7 12" id="KW-1133">Transmembrane helix</keyword>
<evidence type="ECO:0000256" key="9">
    <source>
        <dbReference type="ARBA" id="ARBA00023136"/>
    </source>
</evidence>
<feature type="transmembrane region" description="Helical" evidence="12">
    <location>
        <begin position="226"/>
        <end position="249"/>
    </location>
</feature>
<dbReference type="GO" id="GO:0050897">
    <property type="term" value="F:cobalt ion binding"/>
    <property type="evidence" value="ECO:0007669"/>
    <property type="project" value="TreeGrafter"/>
</dbReference>
<dbReference type="GO" id="GO:0000287">
    <property type="term" value="F:magnesium ion binding"/>
    <property type="evidence" value="ECO:0007669"/>
    <property type="project" value="TreeGrafter"/>
</dbReference>
<dbReference type="GO" id="GO:0015095">
    <property type="term" value="F:magnesium ion transmembrane transporter activity"/>
    <property type="evidence" value="ECO:0007669"/>
    <property type="project" value="TreeGrafter"/>
</dbReference>
<dbReference type="PANTHER" id="PTHR46494:SF1">
    <property type="entry name" value="CORA FAMILY METAL ION TRANSPORTER (EUROFUNG)"/>
    <property type="match status" value="1"/>
</dbReference>
<dbReference type="Proteomes" id="UP000824130">
    <property type="component" value="Unassembled WGS sequence"/>
</dbReference>
<dbReference type="FunFam" id="1.20.58.340:FF:000004">
    <property type="entry name" value="Magnesium transport protein CorA"/>
    <property type="match status" value="1"/>
</dbReference>
<evidence type="ECO:0000256" key="6">
    <source>
        <dbReference type="ARBA" id="ARBA00022842"/>
    </source>
</evidence>
<reference evidence="13" key="2">
    <citation type="journal article" date="2021" name="PeerJ">
        <title>Extensive microbial diversity within the chicken gut microbiome revealed by metagenomics and culture.</title>
        <authorList>
            <person name="Gilroy R."/>
            <person name="Ravi A."/>
            <person name="Getino M."/>
            <person name="Pursley I."/>
            <person name="Horton D.L."/>
            <person name="Alikhan N.F."/>
            <person name="Baker D."/>
            <person name="Gharbi K."/>
            <person name="Hall N."/>
            <person name="Watson M."/>
            <person name="Adriaenssens E.M."/>
            <person name="Foster-Nyarko E."/>
            <person name="Jarju S."/>
            <person name="Secka A."/>
            <person name="Antonio M."/>
            <person name="Oren A."/>
            <person name="Chaudhuri R.R."/>
            <person name="La Ragione R."/>
            <person name="Hildebrand F."/>
            <person name="Pallen M.J."/>
        </authorList>
    </citation>
    <scope>NUCLEOTIDE SEQUENCE</scope>
    <source>
        <strain evidence="13">ChiSjej4B22-8349</strain>
    </source>
</reference>
<evidence type="ECO:0000256" key="5">
    <source>
        <dbReference type="ARBA" id="ARBA00022692"/>
    </source>
</evidence>
<keyword evidence="5 12" id="KW-0812">Transmembrane</keyword>
<dbReference type="InterPro" id="IPR045861">
    <property type="entry name" value="CorA_cytoplasmic_dom"/>
</dbReference>
<keyword evidence="6" id="KW-0460">Magnesium</keyword>
<sequence length="287" mass="32802">MENFEIMSADDFFSKYGELAGQRLMFGRPAAVKHCSANVFGDCVAGTLLIPDKKDTEKVRLRCGFRLDGDRLLIIDDDGQAEKIMREVQDGGSIDGAGAAFIMFSLIEYVIRDDLLFLDGYDKKLDAVEDMVTDGSRGIPDDFDGYLSQHRKNLRDLASYYKLLADVVDELEAFMSRTGNERDRQFFAYLGNRIDRLYQDVMGMAEYVMQIRDIHQSRINAQQNKVMQILTIVTTIFMPLTLITGWYGMNFRNMPELDMPWAYGIVIAAAVIVVIVEIIIFKKKKWF</sequence>
<dbReference type="SUPFAM" id="SSF143865">
    <property type="entry name" value="CorA soluble domain-like"/>
    <property type="match status" value="1"/>
</dbReference>
<keyword evidence="8" id="KW-0406">Ion transport</keyword>
<dbReference type="EMBL" id="DVOB01000164">
    <property type="protein sequence ID" value="HIU96611.1"/>
    <property type="molecule type" value="Genomic_DNA"/>
</dbReference>
<evidence type="ECO:0000256" key="1">
    <source>
        <dbReference type="ARBA" id="ARBA00004651"/>
    </source>
</evidence>
<comment type="catalytic activity">
    <reaction evidence="10">
        <text>Mg(2+)(in) = Mg(2+)(out)</text>
        <dbReference type="Rhea" id="RHEA:29827"/>
        <dbReference type="ChEBI" id="CHEBI:18420"/>
    </reaction>
</comment>
<accession>A0A9D1SVV0</accession>
<dbReference type="CDD" id="cd12826">
    <property type="entry name" value="EcCorA_ZntB-like_u1"/>
    <property type="match status" value="1"/>
</dbReference>
<evidence type="ECO:0000256" key="2">
    <source>
        <dbReference type="ARBA" id="ARBA00009765"/>
    </source>
</evidence>
<evidence type="ECO:0000256" key="10">
    <source>
        <dbReference type="ARBA" id="ARBA00034269"/>
    </source>
</evidence>
<evidence type="ECO:0000256" key="4">
    <source>
        <dbReference type="ARBA" id="ARBA00022475"/>
    </source>
</evidence>
<dbReference type="Gene3D" id="1.20.58.340">
    <property type="entry name" value="Magnesium transport protein CorA, transmembrane region"/>
    <property type="match status" value="2"/>
</dbReference>
<proteinExistence type="inferred from homology"/>
<comment type="caution">
    <text evidence="13">The sequence shown here is derived from an EMBL/GenBank/DDBJ whole genome shotgun (WGS) entry which is preliminary data.</text>
</comment>
<comment type="similarity">
    <text evidence="2">Belongs to the CorA metal ion transporter (MIT) (TC 1.A.35) family.</text>
</comment>
<dbReference type="Pfam" id="PF01544">
    <property type="entry name" value="CorA"/>
    <property type="match status" value="1"/>
</dbReference>
<keyword evidence="9 12" id="KW-0472">Membrane</keyword>